<dbReference type="InterPro" id="IPR017441">
    <property type="entry name" value="Protein_kinase_ATP_BS"/>
</dbReference>
<name>A0ABX1SKM6_9PSEU</name>
<feature type="binding site" evidence="7">
    <location>
        <position position="45"/>
    </location>
    <ligand>
        <name>ATP</name>
        <dbReference type="ChEBI" id="CHEBI:30616"/>
    </ligand>
</feature>
<evidence type="ECO:0000256" key="5">
    <source>
        <dbReference type="ARBA" id="ARBA00022777"/>
    </source>
</evidence>
<keyword evidence="2 9" id="KW-0723">Serine/threonine-protein kinase</keyword>
<evidence type="ECO:0000256" key="2">
    <source>
        <dbReference type="ARBA" id="ARBA00022527"/>
    </source>
</evidence>
<evidence type="ECO:0000256" key="6">
    <source>
        <dbReference type="ARBA" id="ARBA00022840"/>
    </source>
</evidence>
<dbReference type="EC" id="2.7.11.1" evidence="1"/>
<dbReference type="Proteomes" id="UP000820669">
    <property type="component" value="Unassembled WGS sequence"/>
</dbReference>
<dbReference type="PROSITE" id="PS00107">
    <property type="entry name" value="PROTEIN_KINASE_ATP"/>
    <property type="match status" value="1"/>
</dbReference>
<keyword evidence="10" id="KW-1185">Reference proteome</keyword>
<evidence type="ECO:0000259" key="8">
    <source>
        <dbReference type="PROSITE" id="PS50011"/>
    </source>
</evidence>
<keyword evidence="4 7" id="KW-0547">Nucleotide-binding</keyword>
<dbReference type="SMART" id="SM00220">
    <property type="entry name" value="S_TKc"/>
    <property type="match status" value="1"/>
</dbReference>
<evidence type="ECO:0000313" key="9">
    <source>
        <dbReference type="EMBL" id="NMI02112.1"/>
    </source>
</evidence>
<reference evidence="9 10" key="1">
    <citation type="submission" date="2020-04" db="EMBL/GenBank/DDBJ databases">
        <authorList>
            <person name="Klaysubun C."/>
            <person name="Duangmal K."/>
            <person name="Lipun K."/>
        </authorList>
    </citation>
    <scope>NUCLEOTIDE SEQUENCE [LARGE SCALE GENOMIC DNA]</scope>
    <source>
        <strain evidence="9 10">K10HN5</strain>
    </source>
</reference>
<dbReference type="RefSeq" id="WP_169385616.1">
    <property type="nucleotide sequence ID" value="NZ_JAAXLA010000122.1"/>
</dbReference>
<keyword evidence="3" id="KW-0808">Transferase</keyword>
<dbReference type="Gene3D" id="1.10.510.10">
    <property type="entry name" value="Transferase(Phosphotransferase) domain 1"/>
    <property type="match status" value="1"/>
</dbReference>
<dbReference type="CDD" id="cd14014">
    <property type="entry name" value="STKc_PknB_like"/>
    <property type="match status" value="1"/>
</dbReference>
<dbReference type="InterPro" id="IPR011009">
    <property type="entry name" value="Kinase-like_dom_sf"/>
</dbReference>
<gene>
    <name evidence="9" type="ORF">HF526_33190</name>
</gene>
<dbReference type="PANTHER" id="PTHR43289:SF6">
    <property type="entry name" value="SERINE_THREONINE-PROTEIN KINASE NEKL-3"/>
    <property type="match status" value="1"/>
</dbReference>
<evidence type="ECO:0000256" key="7">
    <source>
        <dbReference type="PROSITE-ProRule" id="PRU10141"/>
    </source>
</evidence>
<dbReference type="PROSITE" id="PS50011">
    <property type="entry name" value="PROTEIN_KINASE_DOM"/>
    <property type="match status" value="1"/>
</dbReference>
<dbReference type="InterPro" id="IPR008271">
    <property type="entry name" value="Ser/Thr_kinase_AS"/>
</dbReference>
<evidence type="ECO:0000256" key="3">
    <source>
        <dbReference type="ARBA" id="ARBA00022679"/>
    </source>
</evidence>
<accession>A0ABX1SKM6</accession>
<dbReference type="GO" id="GO:0004674">
    <property type="term" value="F:protein serine/threonine kinase activity"/>
    <property type="evidence" value="ECO:0007669"/>
    <property type="project" value="UniProtKB-KW"/>
</dbReference>
<feature type="domain" description="Protein kinase" evidence="8">
    <location>
        <begin position="16"/>
        <end position="263"/>
    </location>
</feature>
<dbReference type="PANTHER" id="PTHR43289">
    <property type="entry name" value="MITOGEN-ACTIVATED PROTEIN KINASE KINASE KINASE 20-RELATED"/>
    <property type="match status" value="1"/>
</dbReference>
<keyword evidence="5 9" id="KW-0418">Kinase</keyword>
<dbReference type="SUPFAM" id="SSF56112">
    <property type="entry name" value="Protein kinase-like (PK-like)"/>
    <property type="match status" value="1"/>
</dbReference>
<protein>
    <recommendedName>
        <fullName evidence="1">non-specific serine/threonine protein kinase</fullName>
        <ecNumber evidence="1">2.7.11.1</ecNumber>
    </recommendedName>
</protein>
<comment type="caution">
    <text evidence="9">The sequence shown here is derived from an EMBL/GenBank/DDBJ whole genome shotgun (WGS) entry which is preliminary data.</text>
</comment>
<sequence length="268" mass="28182">MVERRGDSSEVIASRYILDELVGSGSSACVYRAWDEPRARPVAVKLFHPGVDACTLNRQRRELRVLGRLHHPGLVRLYSGGVEKGRLYVVTEFVEGPTLGQRLLDGPLPGEVACRFGARLAAGLDHVHAQGVVHRDVKPGNVLLGRGGVVKLTDFGIAKVMGFTPLTEPGGVVGTAPYLAPEQVRGDEVGPPADVYALGLLLLEAVTGVREYPGGGVESAVARLYRPPRIPPGLSDCLTESVAAATAADPEDRPLAADLAGMLSGSGG</sequence>
<organism evidence="9 10">
    <name type="scientific">Pseudonocardia acidicola</name>
    <dbReference type="NCBI Taxonomy" id="2724939"/>
    <lineage>
        <taxon>Bacteria</taxon>
        <taxon>Bacillati</taxon>
        <taxon>Actinomycetota</taxon>
        <taxon>Actinomycetes</taxon>
        <taxon>Pseudonocardiales</taxon>
        <taxon>Pseudonocardiaceae</taxon>
        <taxon>Pseudonocardia</taxon>
    </lineage>
</organism>
<dbReference type="Pfam" id="PF00069">
    <property type="entry name" value="Pkinase"/>
    <property type="match status" value="1"/>
</dbReference>
<evidence type="ECO:0000256" key="1">
    <source>
        <dbReference type="ARBA" id="ARBA00012513"/>
    </source>
</evidence>
<dbReference type="PROSITE" id="PS00108">
    <property type="entry name" value="PROTEIN_KINASE_ST"/>
    <property type="match status" value="1"/>
</dbReference>
<dbReference type="EMBL" id="JAAXLA010000122">
    <property type="protein sequence ID" value="NMI02112.1"/>
    <property type="molecule type" value="Genomic_DNA"/>
</dbReference>
<keyword evidence="6 7" id="KW-0067">ATP-binding</keyword>
<evidence type="ECO:0000256" key="4">
    <source>
        <dbReference type="ARBA" id="ARBA00022741"/>
    </source>
</evidence>
<proteinExistence type="predicted"/>
<evidence type="ECO:0000313" key="10">
    <source>
        <dbReference type="Proteomes" id="UP000820669"/>
    </source>
</evidence>
<dbReference type="InterPro" id="IPR000719">
    <property type="entry name" value="Prot_kinase_dom"/>
</dbReference>